<evidence type="ECO:0000259" key="2">
    <source>
        <dbReference type="Pfam" id="PF22936"/>
    </source>
</evidence>
<gene>
    <name evidence="3" type="ORF">N0F65_008735</name>
</gene>
<feature type="region of interest" description="Disordered" evidence="1">
    <location>
        <begin position="252"/>
        <end position="287"/>
    </location>
</feature>
<protein>
    <recommendedName>
        <fullName evidence="2">Retrovirus-related Pol polyprotein from transposon TNT 1-94-like beta-barrel domain-containing protein</fullName>
    </recommendedName>
</protein>
<reference evidence="3" key="1">
    <citation type="submission" date="2022-11" db="EMBL/GenBank/DDBJ databases">
        <authorList>
            <person name="Morgan W.R."/>
            <person name="Tartar A."/>
        </authorList>
    </citation>
    <scope>NUCLEOTIDE SEQUENCE</scope>
    <source>
        <strain evidence="3">ARSEF 373</strain>
    </source>
</reference>
<feature type="compositionally biased region" description="Polar residues" evidence="1">
    <location>
        <begin position="252"/>
        <end position="269"/>
    </location>
</feature>
<feature type="domain" description="Retrovirus-related Pol polyprotein from transposon TNT 1-94-like beta-barrel" evidence="2">
    <location>
        <begin position="131"/>
        <end position="209"/>
    </location>
</feature>
<dbReference type="Proteomes" id="UP001146120">
    <property type="component" value="Unassembled WGS sequence"/>
</dbReference>
<dbReference type="InterPro" id="IPR054722">
    <property type="entry name" value="PolX-like_BBD"/>
</dbReference>
<accession>A0AAV2Z2Y7</accession>
<keyword evidence="4" id="KW-1185">Reference proteome</keyword>
<organism evidence="3 4">
    <name type="scientific">Lagenidium giganteum</name>
    <dbReference type="NCBI Taxonomy" id="4803"/>
    <lineage>
        <taxon>Eukaryota</taxon>
        <taxon>Sar</taxon>
        <taxon>Stramenopiles</taxon>
        <taxon>Oomycota</taxon>
        <taxon>Peronosporomycetes</taxon>
        <taxon>Pythiales</taxon>
        <taxon>Pythiaceae</taxon>
    </lineage>
</organism>
<dbReference type="Pfam" id="PF22936">
    <property type="entry name" value="Pol_BBD"/>
    <property type="match status" value="1"/>
</dbReference>
<dbReference type="EMBL" id="DAKRPA010000073">
    <property type="protein sequence ID" value="DAZ99928.1"/>
    <property type="molecule type" value="Genomic_DNA"/>
</dbReference>
<sequence length="287" mass="31415">MNDAFRTTVSSAQGMRLLSQRKDARGSWPEHLLYLVAMGSAANLSDDMIVESAVLHVSPELKNVLMAKYDARRLDHLEQAEELAQFAQLMESTGRNPSERPVPVTNSVVVDAGTAGKRCFSCNEVGHLKHSGSSRHLVGDLKRLEDAKECTSTCVLPDNELVQVTHIGSVTLNDLVNGRGQEVKLTNVYYAPKLARDLLSYGELEKRGCRLVYKDGKRYVERRADQQVIFEVKLRNNVLVVDTTVTTFDANTESGVRSGRASRQSTRVSGSKGHADGVSSAVGSPSL</sequence>
<comment type="caution">
    <text evidence="3">The sequence shown here is derived from an EMBL/GenBank/DDBJ whole genome shotgun (WGS) entry which is preliminary data.</text>
</comment>
<dbReference type="AlphaFoldDB" id="A0AAV2Z2Y7"/>
<proteinExistence type="predicted"/>
<reference evidence="3" key="2">
    <citation type="journal article" date="2023" name="Microbiol Resour">
        <title>Decontamination and Annotation of the Draft Genome Sequence of the Oomycete Lagenidium giganteum ARSEF 373.</title>
        <authorList>
            <person name="Morgan W.R."/>
            <person name="Tartar A."/>
        </authorList>
    </citation>
    <scope>NUCLEOTIDE SEQUENCE</scope>
    <source>
        <strain evidence="3">ARSEF 373</strain>
    </source>
</reference>
<evidence type="ECO:0000313" key="3">
    <source>
        <dbReference type="EMBL" id="DAZ99928.1"/>
    </source>
</evidence>
<evidence type="ECO:0000256" key="1">
    <source>
        <dbReference type="SAM" id="MobiDB-lite"/>
    </source>
</evidence>
<evidence type="ECO:0000313" key="4">
    <source>
        <dbReference type="Proteomes" id="UP001146120"/>
    </source>
</evidence>
<name>A0AAV2Z2Y7_9STRA</name>